<reference evidence="4" key="1">
    <citation type="journal article" date="2009" name="Science">
        <title>The B73 maize genome: complexity, diversity, and dynamics.</title>
        <authorList>
            <person name="Schnable P.S."/>
            <person name="Ware D."/>
            <person name="Fulton R.S."/>
            <person name="Stein J.C."/>
            <person name="Wei F."/>
            <person name="Pasternak S."/>
            <person name="Liang C."/>
            <person name="Zhang J."/>
            <person name="Fulton L."/>
            <person name="Graves T.A."/>
            <person name="Minx P."/>
            <person name="Reily A.D."/>
            <person name="Courtney L."/>
            <person name="Kruchowski S.S."/>
            <person name="Tomlinson C."/>
            <person name="Strong C."/>
            <person name="Delehaunty K."/>
            <person name="Fronick C."/>
            <person name="Courtney B."/>
            <person name="Rock S.M."/>
            <person name="Belter E."/>
            <person name="Du F."/>
            <person name="Kim K."/>
            <person name="Abbott R.M."/>
            <person name="Cotton M."/>
            <person name="Levy A."/>
            <person name="Marchetto P."/>
            <person name="Ochoa K."/>
            <person name="Jackson S.M."/>
            <person name="Gillam B."/>
            <person name="Chen W."/>
            <person name="Yan L."/>
            <person name="Higginbotham J."/>
            <person name="Cardenas M."/>
            <person name="Waligorski J."/>
            <person name="Applebaum E."/>
            <person name="Phelps L."/>
            <person name="Falcone J."/>
            <person name="Kanchi K."/>
            <person name="Thane T."/>
            <person name="Scimone A."/>
            <person name="Thane N."/>
            <person name="Henke J."/>
            <person name="Wang T."/>
            <person name="Ruppert J."/>
            <person name="Shah N."/>
            <person name="Rotter K."/>
            <person name="Hodges J."/>
            <person name="Ingenthron E."/>
            <person name="Cordes M."/>
            <person name="Kohlberg S."/>
            <person name="Sgro J."/>
            <person name="Delgado B."/>
            <person name="Mead K."/>
            <person name="Chinwalla A."/>
            <person name="Leonard S."/>
            <person name="Crouse K."/>
            <person name="Collura K."/>
            <person name="Kudrna D."/>
            <person name="Currie J."/>
            <person name="He R."/>
            <person name="Angelova A."/>
            <person name="Rajasekar S."/>
            <person name="Mueller T."/>
            <person name="Lomeli R."/>
            <person name="Scara G."/>
            <person name="Ko A."/>
            <person name="Delaney K."/>
            <person name="Wissotski M."/>
            <person name="Lopez G."/>
            <person name="Campos D."/>
            <person name="Braidotti M."/>
            <person name="Ashley E."/>
            <person name="Golser W."/>
            <person name="Kim H."/>
            <person name="Lee S."/>
            <person name="Lin J."/>
            <person name="Dujmic Z."/>
            <person name="Kim W."/>
            <person name="Talag J."/>
            <person name="Zuccolo A."/>
            <person name="Fan C."/>
            <person name="Sebastian A."/>
            <person name="Kramer M."/>
            <person name="Spiegel L."/>
            <person name="Nascimento L."/>
            <person name="Zutavern T."/>
            <person name="Miller B."/>
            <person name="Ambroise C."/>
            <person name="Muller S."/>
            <person name="Spooner W."/>
            <person name="Narechania A."/>
            <person name="Ren L."/>
            <person name="Wei S."/>
            <person name="Kumari S."/>
            <person name="Faga B."/>
            <person name="Levy M.J."/>
            <person name="McMahan L."/>
            <person name="Van Buren P."/>
            <person name="Vaughn M.W."/>
            <person name="Ying K."/>
            <person name="Yeh C.-T."/>
            <person name="Emrich S.J."/>
            <person name="Jia Y."/>
            <person name="Kalyanaraman A."/>
            <person name="Hsia A.-P."/>
            <person name="Barbazuk W.B."/>
            <person name="Baucom R.S."/>
            <person name="Brutnell T.P."/>
            <person name="Carpita N.C."/>
            <person name="Chaparro C."/>
            <person name="Chia J.-M."/>
            <person name="Deragon J.-M."/>
            <person name="Estill J.C."/>
            <person name="Fu Y."/>
            <person name="Jeddeloh J.A."/>
            <person name="Han Y."/>
            <person name="Lee H."/>
            <person name="Li P."/>
            <person name="Lisch D.R."/>
            <person name="Liu S."/>
            <person name="Liu Z."/>
            <person name="Nagel D.H."/>
            <person name="McCann M.C."/>
            <person name="SanMiguel P."/>
            <person name="Myers A.M."/>
            <person name="Nettleton D."/>
            <person name="Nguyen J."/>
            <person name="Penning B.W."/>
            <person name="Ponnala L."/>
            <person name="Schneider K.L."/>
            <person name="Schwartz D.C."/>
            <person name="Sharma A."/>
            <person name="Soderlund C."/>
            <person name="Springer N.M."/>
            <person name="Sun Q."/>
            <person name="Wang H."/>
            <person name="Waterman M."/>
            <person name="Westerman R."/>
            <person name="Wolfgruber T.K."/>
            <person name="Yang L."/>
            <person name="Yu Y."/>
            <person name="Zhang L."/>
            <person name="Zhou S."/>
            <person name="Zhu Q."/>
            <person name="Bennetzen J.L."/>
            <person name="Dawe R.K."/>
            <person name="Jiang J."/>
            <person name="Jiang N."/>
            <person name="Presting G.G."/>
            <person name="Wessler S.R."/>
            <person name="Aluru S."/>
            <person name="Martienssen R.A."/>
            <person name="Clifton S.W."/>
            <person name="McCombie W.R."/>
            <person name="Wing R.A."/>
            <person name="Wilson R.K."/>
        </authorList>
    </citation>
    <scope>NUCLEOTIDE SEQUENCE [LARGE SCALE GENOMIC DNA]</scope>
    <source>
        <strain evidence="4">cv. B73</strain>
    </source>
</reference>
<gene>
    <name evidence="3" type="primary">LOC103628085</name>
    <name evidence="2" type="ORF">ZEAMMB73_Zm00001d013950</name>
</gene>
<dbReference type="Proteomes" id="UP000007305">
    <property type="component" value="Chromosome 5"/>
</dbReference>
<proteinExistence type="predicted"/>
<reference evidence="3" key="4">
    <citation type="submission" date="2021-05" db="UniProtKB">
        <authorList>
            <consortium name="EnsemblPlants"/>
        </authorList>
    </citation>
    <scope>IDENTIFICATION</scope>
    <source>
        <strain evidence="3">cv. B73</strain>
    </source>
</reference>
<keyword evidence="1" id="KW-0732">Signal</keyword>
<evidence type="ECO:0000313" key="2">
    <source>
        <dbReference type="EMBL" id="AQK64858.1"/>
    </source>
</evidence>
<reference evidence="3" key="3">
    <citation type="submission" date="2019-07" db="EMBL/GenBank/DDBJ databases">
        <authorList>
            <person name="Seetharam A."/>
            <person name="Woodhouse M."/>
            <person name="Cannon E."/>
        </authorList>
    </citation>
    <scope>NUCLEOTIDE SEQUENCE [LARGE SCALE GENOMIC DNA]</scope>
    <source>
        <strain evidence="3">cv. B73</strain>
    </source>
</reference>
<evidence type="ECO:0000313" key="3">
    <source>
        <dbReference type="EnsemblPlants" id="Zm00001eb221040_P001"/>
    </source>
</evidence>
<reference evidence="2" key="2">
    <citation type="submission" date="2015-12" db="EMBL/GenBank/DDBJ databases">
        <title>Update maize B73 reference genome by single molecule sequencing technologies.</title>
        <authorList>
            <consortium name="Maize Genome Sequencing Project"/>
            <person name="Ware D."/>
        </authorList>
    </citation>
    <scope>NUCLEOTIDE SEQUENCE</scope>
    <source>
        <tissue evidence="2">Seedling</tissue>
    </source>
</reference>
<dbReference type="AlphaFoldDB" id="A0A1D6GNR7"/>
<dbReference type="eggNOG" id="ENOG502QURC">
    <property type="taxonomic scope" value="Eukaryota"/>
</dbReference>
<name>A0A1D6GNR7_MAIZE</name>
<dbReference type="PaxDb" id="4577-GRMZM2G039370_P01"/>
<dbReference type="STRING" id="4577.A0A1D6GNR7"/>
<dbReference type="OrthoDB" id="891726at2759"/>
<dbReference type="Gramene" id="Zm00001eb221040_T001">
    <property type="protein sequence ID" value="Zm00001eb221040_P001"/>
    <property type="gene ID" value="Zm00001eb221040"/>
</dbReference>
<dbReference type="PANTHER" id="PTHR33321:SF12">
    <property type="entry name" value="PLANT BASIC SECRETORY PROTEIN (BSP) FAMILY PROTEIN"/>
    <property type="match status" value="1"/>
</dbReference>
<dbReference type="ExpressionAtlas" id="A0A1D6GNR7">
    <property type="expression patterns" value="baseline"/>
</dbReference>
<keyword evidence="4" id="KW-1185">Reference proteome</keyword>
<evidence type="ECO:0000313" key="4">
    <source>
        <dbReference type="Proteomes" id="UP000007305"/>
    </source>
</evidence>
<dbReference type="Pfam" id="PF04450">
    <property type="entry name" value="BSP"/>
    <property type="match status" value="1"/>
</dbReference>
<evidence type="ECO:0000256" key="1">
    <source>
        <dbReference type="SAM" id="SignalP"/>
    </source>
</evidence>
<organism evidence="2">
    <name type="scientific">Zea mays</name>
    <name type="common">Maize</name>
    <dbReference type="NCBI Taxonomy" id="4577"/>
    <lineage>
        <taxon>Eukaryota</taxon>
        <taxon>Viridiplantae</taxon>
        <taxon>Streptophyta</taxon>
        <taxon>Embryophyta</taxon>
        <taxon>Tracheophyta</taxon>
        <taxon>Spermatophyta</taxon>
        <taxon>Magnoliopsida</taxon>
        <taxon>Liliopsida</taxon>
        <taxon>Poales</taxon>
        <taxon>Poaceae</taxon>
        <taxon>PACMAD clade</taxon>
        <taxon>Panicoideae</taxon>
        <taxon>Andropogonodae</taxon>
        <taxon>Andropogoneae</taxon>
        <taxon>Tripsacinae</taxon>
        <taxon>Zea</taxon>
    </lineage>
</organism>
<dbReference type="EMBL" id="CM000781">
    <property type="protein sequence ID" value="AQK64858.1"/>
    <property type="molecule type" value="Genomic_DNA"/>
</dbReference>
<sequence>MDLRVAAAVSLLLALATTTGAVTFNATNTATGTIGGLRFDVAVGLDYANLVLSNASAFIWSSAFNQTRPADRKPVDAVTLVVAADVSGAAAFTAADVITLSAPYVGNYSGDVRTEVTGVLFHETTHVWQWDGQGHANGGLVEGVADFVRLKAGYAPAHWVKPGQGDRWDQGYDVTARFLDYCDSLKPGFVALLNAKMEDGYTDDFFAGILGKGVQQLWQDYKANYDA</sequence>
<dbReference type="InterPro" id="IPR007541">
    <property type="entry name" value="Uncharacterised_BSP"/>
</dbReference>
<dbReference type="EnsemblPlants" id="Zm00001eb221040_T001">
    <property type="protein sequence ID" value="Zm00001eb221040_P001"/>
    <property type="gene ID" value="Zm00001eb221040"/>
</dbReference>
<dbReference type="PANTHER" id="PTHR33321">
    <property type="match status" value="1"/>
</dbReference>
<dbReference type="RefSeq" id="XP_008646583.1">
    <property type="nucleotide sequence ID" value="XM_008648361.1"/>
</dbReference>
<dbReference type="KEGG" id="zma:103628085"/>
<accession>A0A1D6GNR7</accession>
<feature type="chain" id="PRO_5010804481" evidence="1">
    <location>
        <begin position="22"/>
        <end position="227"/>
    </location>
</feature>
<dbReference type="GeneID" id="103628085"/>
<feature type="signal peptide" evidence="1">
    <location>
        <begin position="1"/>
        <end position="21"/>
    </location>
</feature>
<protein>
    <submittedName>
        <fullName evidence="2">Plant basic secretory protein (BSP) family protein</fullName>
    </submittedName>
</protein>
<dbReference type="OMA" id="WQSHANH"/>